<keyword evidence="2" id="KW-0732">Signal</keyword>
<dbReference type="Gene3D" id="2.40.128.20">
    <property type="match status" value="1"/>
</dbReference>
<dbReference type="AlphaFoldDB" id="A0A8G0ZTH8"/>
<keyword evidence="6" id="KW-1185">Reference proteome</keyword>
<proteinExistence type="inferred from homology"/>
<comment type="function">
    <text evidence="2">Involved in the storage or transport of lipids necessary for membrane maintenance under stressful conditions. Displays a binding preference for lysophospholipids.</text>
</comment>
<accession>A0A8G0ZTH8</accession>
<feature type="chain" id="PRO_5034402154" description="Outer membrane lipoprotein Blc" evidence="2">
    <location>
        <begin position="24"/>
        <end position="174"/>
    </location>
</feature>
<dbReference type="SUPFAM" id="SSF50814">
    <property type="entry name" value="Lipocalins"/>
    <property type="match status" value="1"/>
</dbReference>
<dbReference type="EMBL" id="CP069370">
    <property type="protein sequence ID" value="QYZ69828.1"/>
    <property type="molecule type" value="Genomic_DNA"/>
</dbReference>
<dbReference type="GO" id="GO:0006950">
    <property type="term" value="P:response to stress"/>
    <property type="evidence" value="ECO:0007669"/>
    <property type="project" value="UniProtKB-ARBA"/>
</dbReference>
<reference evidence="5" key="1">
    <citation type="submission" date="2021-02" db="EMBL/GenBank/DDBJ databases">
        <title>Rhodobacter shimadae sp. nov., an aerobic anoxygenic phototrophic bacterium isolated from a hot spring.</title>
        <authorList>
            <person name="Muramatsu S."/>
            <person name="Haruta S."/>
            <person name="Hirose S."/>
            <person name="Hanada S."/>
        </authorList>
    </citation>
    <scope>NUCLEOTIDE SEQUENCE</scope>
    <source>
        <strain evidence="5">N10</strain>
    </source>
</reference>
<feature type="signal peptide" evidence="2">
    <location>
        <begin position="1"/>
        <end position="23"/>
    </location>
</feature>
<keyword evidence="2" id="KW-0998">Cell outer membrane</keyword>
<name>A0A8G0ZTH8_9RHOB</name>
<keyword evidence="2" id="KW-0472">Membrane</keyword>
<dbReference type="GO" id="GO:0008289">
    <property type="term" value="F:lipid binding"/>
    <property type="evidence" value="ECO:0007669"/>
    <property type="project" value="UniProtKB-UniRule"/>
</dbReference>
<evidence type="ECO:0000313" key="6">
    <source>
        <dbReference type="Proteomes" id="UP000826300"/>
    </source>
</evidence>
<protein>
    <recommendedName>
        <fullName evidence="2">Outer membrane lipoprotein Blc</fullName>
    </recommendedName>
</protein>
<keyword evidence="3" id="KW-0564">Palmitate</keyword>
<dbReference type="InterPro" id="IPR012674">
    <property type="entry name" value="Calycin"/>
</dbReference>
<organism evidence="5 6">
    <name type="scientific">Neotabrizicola shimadae</name>
    <dbReference type="NCBI Taxonomy" id="2807096"/>
    <lineage>
        <taxon>Bacteria</taxon>
        <taxon>Pseudomonadati</taxon>
        <taxon>Pseudomonadota</taxon>
        <taxon>Alphaproteobacteria</taxon>
        <taxon>Rhodobacterales</taxon>
        <taxon>Paracoccaceae</taxon>
        <taxon>Neotabrizicola</taxon>
    </lineage>
</organism>
<dbReference type="PIRSF" id="PIRSF036893">
    <property type="entry name" value="Lipocalin_ApoD"/>
    <property type="match status" value="1"/>
</dbReference>
<dbReference type="InterPro" id="IPR022271">
    <property type="entry name" value="Lipocalin_ApoD"/>
</dbReference>
<comment type="similarity">
    <text evidence="1 2">Belongs to the calycin superfamily. Lipocalin family.</text>
</comment>
<keyword evidence="2 3" id="KW-0449">Lipoprotein</keyword>
<dbReference type="RefSeq" id="WP_220662044.1">
    <property type="nucleotide sequence ID" value="NZ_CP069370.1"/>
</dbReference>
<dbReference type="KEGG" id="nsm:JO391_19380"/>
<evidence type="ECO:0000256" key="3">
    <source>
        <dbReference type="PIRSR" id="PIRSR036893-52"/>
    </source>
</evidence>
<evidence type="ECO:0000259" key="4">
    <source>
        <dbReference type="Pfam" id="PF08212"/>
    </source>
</evidence>
<comment type="subcellular location">
    <subcellularLocation>
        <location evidence="2">Cell outer membrane</location>
    </subcellularLocation>
</comment>
<dbReference type="PROSITE" id="PS51257">
    <property type="entry name" value="PROKAR_LIPOPROTEIN"/>
    <property type="match status" value="1"/>
</dbReference>
<feature type="lipid moiety-binding region" description="S-diacylglycerol cysteine" evidence="3">
    <location>
        <position position="17"/>
    </location>
</feature>
<evidence type="ECO:0000256" key="2">
    <source>
        <dbReference type="PIRNR" id="PIRNR036893"/>
    </source>
</evidence>
<evidence type="ECO:0000256" key="1">
    <source>
        <dbReference type="ARBA" id="ARBA00006889"/>
    </source>
</evidence>
<sequence length="174" mass="18717">MKTPTLVLAAALALSACSTFVNSPNQVFAPQFVVANLDQMALTGTWHQIASFPQTLDKGCSSVSWEILPWNGTTTPVRNLCLDRASGVTRLVEGQARLEEGGRIRLQMPGKAFAGDFWVLDVAPDGRSVTVGNAARTAGWVMTRDAGFNRVAFDRAVAAFQKSGYDAAALQRTR</sequence>
<keyword evidence="2" id="KW-0446">Lipid-binding</keyword>
<gene>
    <name evidence="5" type="ORF">JO391_19380</name>
</gene>
<dbReference type="InterPro" id="IPR000566">
    <property type="entry name" value="Lipocln_cytosolic_FA-bd_dom"/>
</dbReference>
<feature type="domain" description="Lipocalin/cytosolic fatty-acid binding" evidence="4">
    <location>
        <begin position="42"/>
        <end position="173"/>
    </location>
</feature>
<evidence type="ECO:0000313" key="5">
    <source>
        <dbReference type="EMBL" id="QYZ69828.1"/>
    </source>
</evidence>
<comment type="subunit">
    <text evidence="2">Homodimer.</text>
</comment>
<feature type="lipid moiety-binding region" description="N-palmitoyl cysteine" evidence="3">
    <location>
        <position position="17"/>
    </location>
</feature>
<dbReference type="Pfam" id="PF08212">
    <property type="entry name" value="Lipocalin_2"/>
    <property type="match status" value="1"/>
</dbReference>
<dbReference type="PANTHER" id="PTHR10612">
    <property type="entry name" value="APOLIPOPROTEIN D"/>
    <property type="match status" value="1"/>
</dbReference>
<dbReference type="Proteomes" id="UP000826300">
    <property type="component" value="Chromosome"/>
</dbReference>
<dbReference type="PANTHER" id="PTHR10612:SF34">
    <property type="entry name" value="APOLIPOPROTEIN D"/>
    <property type="match status" value="1"/>
</dbReference>
<dbReference type="GO" id="GO:0009279">
    <property type="term" value="C:cell outer membrane"/>
    <property type="evidence" value="ECO:0007669"/>
    <property type="project" value="UniProtKB-SubCell"/>
</dbReference>